<keyword evidence="5" id="KW-1185">Reference proteome</keyword>
<dbReference type="GeneID" id="100084236"/>
<organism evidence="4 5">
    <name type="scientific">Ornithorhynchus anatinus</name>
    <name type="common">Duckbill platypus</name>
    <dbReference type="NCBI Taxonomy" id="9258"/>
    <lineage>
        <taxon>Eukaryota</taxon>
        <taxon>Metazoa</taxon>
        <taxon>Chordata</taxon>
        <taxon>Craniata</taxon>
        <taxon>Vertebrata</taxon>
        <taxon>Euteleostomi</taxon>
        <taxon>Mammalia</taxon>
        <taxon>Monotremata</taxon>
        <taxon>Ornithorhynchidae</taxon>
        <taxon>Ornithorhynchus</taxon>
    </lineage>
</organism>
<dbReference type="HOGENOM" id="CLU_084951_0_0_1"/>
<reference evidence="4" key="2">
    <citation type="submission" date="2025-09" db="UniProtKB">
        <authorList>
            <consortium name="Ensembl"/>
        </authorList>
    </citation>
    <scope>IDENTIFICATION</scope>
    <source>
        <strain evidence="4">Glennie</strain>
    </source>
</reference>
<accession>F6RP45</accession>
<feature type="region of interest" description="Disordered" evidence="3">
    <location>
        <begin position="83"/>
        <end position="196"/>
    </location>
</feature>
<feature type="compositionally biased region" description="Acidic residues" evidence="3">
    <location>
        <begin position="101"/>
        <end position="126"/>
    </location>
</feature>
<dbReference type="AlphaFoldDB" id="F6RP45"/>
<dbReference type="OrthoDB" id="10058133at2759"/>
<feature type="compositionally biased region" description="Basic and acidic residues" evidence="3">
    <location>
        <begin position="186"/>
        <end position="196"/>
    </location>
</feature>
<dbReference type="STRING" id="9258.ENSOANP00000028168"/>
<feature type="compositionally biased region" description="Polar residues" evidence="3">
    <location>
        <begin position="388"/>
        <end position="408"/>
    </location>
</feature>
<evidence type="ECO:0000256" key="3">
    <source>
        <dbReference type="SAM" id="MobiDB-lite"/>
    </source>
</evidence>
<dbReference type="KEGG" id="oaa:100084236"/>
<dbReference type="PANTHER" id="PTHR15635:SF10">
    <property type="entry name" value="COILED-COIL DOMAIN-CONTAINING PROTEIN 9B"/>
    <property type="match status" value="1"/>
</dbReference>
<feature type="region of interest" description="Disordered" evidence="3">
    <location>
        <begin position="1"/>
        <end position="23"/>
    </location>
</feature>
<name>F6RP45_ORNAN</name>
<gene>
    <name evidence="4" type="primary">CCDC9B</name>
</gene>
<dbReference type="Pfam" id="PF15266">
    <property type="entry name" value="DUF4594"/>
    <property type="match status" value="1"/>
</dbReference>
<reference evidence="4" key="1">
    <citation type="submission" date="2025-08" db="UniProtKB">
        <authorList>
            <consortium name="Ensembl"/>
        </authorList>
    </citation>
    <scope>IDENTIFICATION</scope>
    <source>
        <strain evidence="4">Glennie</strain>
    </source>
</reference>
<dbReference type="Proteomes" id="UP000002279">
    <property type="component" value="Unplaced"/>
</dbReference>
<sequence>MLPARQGAGAGDPLLRQKEQKDEELDRRILALRRKNQALLRRYQEIEDDRQRAERGGMAVTAPRTARMDGLTITITKGPREKRVVREKWVSSCPSSPGPEVDSEEEEEEEEEEEGDEEEEDGEEEDHTFTLQLGRRVQLAVTMDNKATGKRVVSAKPRRARSCSRGRPLQLAITMEPEQKAMGPGSREEGQEYARWKQEREQIDLARVARHRNAQGEWRRPWDLDKSEEMFQGSNETREAGPRKGGSRKGPRSCRPFRPQPEPSDGRGGSTQSGRPGPSKAMPATRKSKARGKDRLTGRARRWDVKEGDDDQTHPKEELECQGPPSGRKPPSQEEEEEEVWTQGKAERGELQGAHKGHRWEAGGILRSGAHLPGSPQKKAESPVRDPISSQGTSNPLSRSSGSTSQPGTKEMAPSPYPSDLEGGRKLNSNVAEQCPCASPVQSQKVAGCRDPREDGVAQAGARGQPGTDERLLQNWPEGRSGVRD</sequence>
<dbReference type="RefSeq" id="XP_028934157.1">
    <property type="nucleotide sequence ID" value="XM_029078324.2"/>
</dbReference>
<feature type="compositionally biased region" description="Basic and acidic residues" evidence="3">
    <location>
        <begin position="291"/>
        <end position="319"/>
    </location>
</feature>
<dbReference type="InterPro" id="IPR029336">
    <property type="entry name" value="DUF4594"/>
</dbReference>
<evidence type="ECO:0000313" key="4">
    <source>
        <dbReference type="Ensembl" id="ENSOANP00000028168.2"/>
    </source>
</evidence>
<dbReference type="eggNOG" id="ENOG502S0JY">
    <property type="taxonomic scope" value="Eukaryota"/>
</dbReference>
<dbReference type="OMA" id="GPPEVGW"/>
<dbReference type="InParanoid" id="F6RP45"/>
<keyword evidence="1" id="KW-0597">Phosphoprotein</keyword>
<dbReference type="CTD" id="388115"/>
<keyword evidence="2" id="KW-0175">Coiled coil</keyword>
<dbReference type="Bgee" id="ENSOANG00000022087">
    <property type="expression patterns" value="Expressed in heart and 6 other cell types or tissues"/>
</dbReference>
<dbReference type="Ensembl" id="ENSOANT00000031966.3">
    <property type="protein sequence ID" value="ENSOANP00000028168.2"/>
    <property type="gene ID" value="ENSOANG00000022087.3"/>
</dbReference>
<dbReference type="FunCoup" id="F6RP45">
    <property type="interactions" value="42"/>
</dbReference>
<proteinExistence type="predicted"/>
<evidence type="ECO:0000256" key="1">
    <source>
        <dbReference type="ARBA" id="ARBA00022553"/>
    </source>
</evidence>
<evidence type="ECO:0000313" key="5">
    <source>
        <dbReference type="Proteomes" id="UP000002279"/>
    </source>
</evidence>
<feature type="region of interest" description="Disordered" evidence="3">
    <location>
        <begin position="211"/>
        <end position="485"/>
    </location>
</feature>
<evidence type="ECO:0000256" key="2">
    <source>
        <dbReference type="ARBA" id="ARBA00023054"/>
    </source>
</evidence>
<feature type="compositionally biased region" description="Basic and acidic residues" evidence="3">
    <location>
        <begin position="217"/>
        <end position="229"/>
    </location>
</feature>
<dbReference type="PANTHER" id="PTHR15635">
    <property type="entry name" value="COILED-COIL DOMAIN CONTAINING PROTEIN 9"/>
    <property type="match status" value="1"/>
</dbReference>
<protein>
    <submittedName>
        <fullName evidence="4">Coiled-coil domain containing 9B</fullName>
    </submittedName>
</protein>
<dbReference type="RefSeq" id="XP_028934158.1">
    <property type="nucleotide sequence ID" value="XM_029078325.2"/>
</dbReference>
<dbReference type="GeneTree" id="ENSGT00530000063950"/>